<comment type="caution">
    <text evidence="1">The sequence shown here is derived from an EMBL/GenBank/DDBJ whole genome shotgun (WGS) entry which is preliminary data.</text>
</comment>
<name>A0A9N9NNK4_9GLOM</name>
<dbReference type="Proteomes" id="UP000789396">
    <property type="component" value="Unassembled WGS sequence"/>
</dbReference>
<evidence type="ECO:0000313" key="2">
    <source>
        <dbReference type="Proteomes" id="UP000789396"/>
    </source>
</evidence>
<proteinExistence type="predicted"/>
<sequence length="58" mass="6826">AQKSVEKRQAISRNKNITEIKALLSDLDQEQLNNIYKILMKEQEISYDDDELESINEE</sequence>
<keyword evidence="2" id="KW-1185">Reference proteome</keyword>
<dbReference type="EMBL" id="CAJVPZ010033559">
    <property type="protein sequence ID" value="CAG8744660.1"/>
    <property type="molecule type" value="Genomic_DNA"/>
</dbReference>
<organism evidence="1 2">
    <name type="scientific">Racocetra fulgida</name>
    <dbReference type="NCBI Taxonomy" id="60492"/>
    <lineage>
        <taxon>Eukaryota</taxon>
        <taxon>Fungi</taxon>
        <taxon>Fungi incertae sedis</taxon>
        <taxon>Mucoromycota</taxon>
        <taxon>Glomeromycotina</taxon>
        <taxon>Glomeromycetes</taxon>
        <taxon>Diversisporales</taxon>
        <taxon>Gigasporaceae</taxon>
        <taxon>Racocetra</taxon>
    </lineage>
</organism>
<dbReference type="OrthoDB" id="2426826at2759"/>
<feature type="non-terminal residue" evidence="1">
    <location>
        <position position="1"/>
    </location>
</feature>
<accession>A0A9N9NNK4</accession>
<reference evidence="1" key="1">
    <citation type="submission" date="2021-06" db="EMBL/GenBank/DDBJ databases">
        <authorList>
            <person name="Kallberg Y."/>
            <person name="Tangrot J."/>
            <person name="Rosling A."/>
        </authorList>
    </citation>
    <scope>NUCLEOTIDE SEQUENCE</scope>
    <source>
        <strain evidence="1">IN212</strain>
    </source>
</reference>
<gene>
    <name evidence="1" type="ORF">RFULGI_LOCUS13135</name>
</gene>
<protein>
    <submittedName>
        <fullName evidence="1">17338_t:CDS:1</fullName>
    </submittedName>
</protein>
<evidence type="ECO:0000313" key="1">
    <source>
        <dbReference type="EMBL" id="CAG8744660.1"/>
    </source>
</evidence>
<dbReference type="AlphaFoldDB" id="A0A9N9NNK4"/>